<evidence type="ECO:0000259" key="3">
    <source>
        <dbReference type="Pfam" id="PF01464"/>
    </source>
</evidence>
<dbReference type="InterPro" id="IPR008258">
    <property type="entry name" value="Transglycosylase_SLT_dom_1"/>
</dbReference>
<feature type="chain" id="PRO_5011785152" evidence="2">
    <location>
        <begin position="25"/>
        <end position="206"/>
    </location>
</feature>
<name>A0A1I4PBZ8_ECTMO</name>
<dbReference type="PANTHER" id="PTHR37423">
    <property type="entry name" value="SOLUBLE LYTIC MUREIN TRANSGLYCOSYLASE-RELATED"/>
    <property type="match status" value="1"/>
</dbReference>
<dbReference type="Pfam" id="PF01464">
    <property type="entry name" value="SLT"/>
    <property type="match status" value="1"/>
</dbReference>
<evidence type="ECO:0000313" key="4">
    <source>
        <dbReference type="EMBL" id="SFM25249.1"/>
    </source>
</evidence>
<keyword evidence="2" id="KW-0732">Signal</keyword>
<evidence type="ECO:0000256" key="2">
    <source>
        <dbReference type="SAM" id="SignalP"/>
    </source>
</evidence>
<organism evidence="4 5">
    <name type="scientific">Ectothiorhodospira mobilis</name>
    <dbReference type="NCBI Taxonomy" id="195064"/>
    <lineage>
        <taxon>Bacteria</taxon>
        <taxon>Pseudomonadati</taxon>
        <taxon>Pseudomonadota</taxon>
        <taxon>Gammaproteobacteria</taxon>
        <taxon>Chromatiales</taxon>
        <taxon>Ectothiorhodospiraceae</taxon>
        <taxon>Ectothiorhodospira</taxon>
    </lineage>
</organism>
<dbReference type="Proteomes" id="UP000199556">
    <property type="component" value="Unassembled WGS sequence"/>
</dbReference>
<dbReference type="CDD" id="cd00254">
    <property type="entry name" value="LT-like"/>
    <property type="match status" value="1"/>
</dbReference>
<comment type="similarity">
    <text evidence="1">Belongs to the transglycosylase Slt family.</text>
</comment>
<dbReference type="SUPFAM" id="SSF53955">
    <property type="entry name" value="Lysozyme-like"/>
    <property type="match status" value="1"/>
</dbReference>
<evidence type="ECO:0000313" key="5">
    <source>
        <dbReference type="Proteomes" id="UP000199556"/>
    </source>
</evidence>
<evidence type="ECO:0000256" key="1">
    <source>
        <dbReference type="ARBA" id="ARBA00007734"/>
    </source>
</evidence>
<dbReference type="OrthoDB" id="92254at2"/>
<dbReference type="AlphaFoldDB" id="A0A1I4PBZ8"/>
<proteinExistence type="inferred from homology"/>
<reference evidence="4 5" key="1">
    <citation type="submission" date="2016-10" db="EMBL/GenBank/DDBJ databases">
        <authorList>
            <person name="de Groot N.N."/>
        </authorList>
    </citation>
    <scope>NUCLEOTIDE SEQUENCE [LARGE SCALE GENOMIC DNA]</scope>
    <source>
        <strain evidence="4 5">DSM 4180</strain>
    </source>
</reference>
<feature type="signal peptide" evidence="2">
    <location>
        <begin position="1"/>
        <end position="24"/>
    </location>
</feature>
<accession>A0A1I4PBZ8</accession>
<dbReference type="Gene3D" id="1.10.530.10">
    <property type="match status" value="1"/>
</dbReference>
<protein>
    <submittedName>
        <fullName evidence="4">Transglycosylase SLT domain-containing protein</fullName>
    </submittedName>
</protein>
<dbReference type="InterPro" id="IPR023346">
    <property type="entry name" value="Lysozyme-like_dom_sf"/>
</dbReference>
<dbReference type="EMBL" id="FOUO01000001">
    <property type="protein sequence ID" value="SFM25249.1"/>
    <property type="molecule type" value="Genomic_DNA"/>
</dbReference>
<dbReference type="STRING" id="195064.SAMN05421721_101153"/>
<gene>
    <name evidence="4" type="ORF">SAMN05421721_101153</name>
</gene>
<sequence>MHLAPPIRLALPLLLALTQGSAGADEVFLHRDAHGVPWFTDQREMGEGFTFIERRYYGRPPARSACRGLTPDALERRATQQMGWVRHYARLQGLDHRLVRAMITVESCFDRHAVSRVGAQGLMQLMPDTAQELGVEDAFDPRQNIRGGTTYFARMLQRFNQDTRLALAAYNAGPGAVERHGGIPPYPETRQYVTRVMSLYQSLGGG</sequence>
<feature type="domain" description="Transglycosylase SLT" evidence="3">
    <location>
        <begin position="89"/>
        <end position="182"/>
    </location>
</feature>
<dbReference type="RefSeq" id="WP_090483290.1">
    <property type="nucleotide sequence ID" value="NZ_FOUO01000001.1"/>
</dbReference>
<dbReference type="PANTHER" id="PTHR37423:SF2">
    <property type="entry name" value="MEMBRANE-BOUND LYTIC MUREIN TRANSGLYCOSYLASE C"/>
    <property type="match status" value="1"/>
</dbReference>
<keyword evidence="5" id="KW-1185">Reference proteome</keyword>